<name>A0A4R8LW32_9BACT</name>
<protein>
    <submittedName>
        <fullName evidence="2">Uncharacterized protein DUF1659</fullName>
    </submittedName>
</protein>
<proteinExistence type="predicted"/>
<reference evidence="2 3" key="1">
    <citation type="submission" date="2019-03" db="EMBL/GenBank/DDBJ databases">
        <title>Genomic Encyclopedia of Type Strains, Phase IV (KMG-IV): sequencing the most valuable type-strain genomes for metagenomic binning, comparative biology and taxonomic classification.</title>
        <authorList>
            <person name="Goeker M."/>
        </authorList>
    </citation>
    <scope>NUCLEOTIDE SEQUENCE [LARGE SCALE GENOMIC DNA]</scope>
    <source>
        <strain evidence="2 3">DSM 25964</strain>
    </source>
</reference>
<evidence type="ECO:0000313" key="3">
    <source>
        <dbReference type="Proteomes" id="UP000295066"/>
    </source>
</evidence>
<evidence type="ECO:0000259" key="1">
    <source>
        <dbReference type="Pfam" id="PF07872"/>
    </source>
</evidence>
<feature type="domain" description="DUF1659" evidence="1">
    <location>
        <begin position="4"/>
        <end position="70"/>
    </location>
</feature>
<evidence type="ECO:0000313" key="2">
    <source>
        <dbReference type="EMBL" id="TDY52107.1"/>
    </source>
</evidence>
<gene>
    <name evidence="2" type="ORF">C8D99_1386</name>
</gene>
<dbReference type="AlphaFoldDB" id="A0A4R8LW32"/>
<keyword evidence="3" id="KW-1185">Reference proteome</keyword>
<accession>A0A4R8LW32</accession>
<dbReference type="EMBL" id="SORI01000038">
    <property type="protein sequence ID" value="TDY52107.1"/>
    <property type="molecule type" value="Genomic_DNA"/>
</dbReference>
<dbReference type="Pfam" id="PF07872">
    <property type="entry name" value="DUF1659"/>
    <property type="match status" value="1"/>
</dbReference>
<dbReference type="RefSeq" id="WP_133959254.1">
    <property type="nucleotide sequence ID" value="NZ_SORI01000038.1"/>
</dbReference>
<dbReference type="InterPro" id="IPR012454">
    <property type="entry name" value="DUF1659"/>
</dbReference>
<comment type="caution">
    <text evidence="2">The sequence shown here is derived from an EMBL/GenBank/DDBJ whole genome shotgun (WGS) entry which is preliminary data.</text>
</comment>
<organism evidence="2 3">
    <name type="scientific">Aminivibrio pyruvatiphilus</name>
    <dbReference type="NCBI Taxonomy" id="1005740"/>
    <lineage>
        <taxon>Bacteria</taxon>
        <taxon>Thermotogati</taxon>
        <taxon>Synergistota</taxon>
        <taxon>Synergistia</taxon>
        <taxon>Synergistales</taxon>
        <taxon>Aminobacteriaceae</taxon>
        <taxon>Aminivibrio</taxon>
    </lineage>
</organism>
<sequence>MAVYSPLKSSVVLRLNTGTGGDGKMIVRSVTMSRIRPAVDATSLKSATDALGSLFDYPVLAVEKVGTDSVEAA</sequence>
<dbReference type="OrthoDB" id="5851at2"/>
<dbReference type="Proteomes" id="UP000295066">
    <property type="component" value="Unassembled WGS sequence"/>
</dbReference>